<evidence type="ECO:0000313" key="4">
    <source>
        <dbReference type="EMBL" id="BCB91183.1"/>
    </source>
</evidence>
<dbReference type="AlphaFoldDB" id="A0A6F8YYV9"/>
<gene>
    <name evidence="4" type="ORF">Psuf_084960</name>
</gene>
<reference evidence="4 5" key="1">
    <citation type="submission" date="2020-03" db="EMBL/GenBank/DDBJ databases">
        <title>Whole genome shotgun sequence of Phytohabitans suffuscus NBRC 105367.</title>
        <authorList>
            <person name="Komaki H."/>
            <person name="Tamura T."/>
        </authorList>
    </citation>
    <scope>NUCLEOTIDE SEQUENCE [LARGE SCALE GENOMIC DNA]</scope>
    <source>
        <strain evidence="4 5">NBRC 105367</strain>
    </source>
</reference>
<feature type="region of interest" description="Disordered" evidence="2">
    <location>
        <begin position="1"/>
        <end position="30"/>
    </location>
</feature>
<dbReference type="KEGG" id="psuu:Psuf_084960"/>
<evidence type="ECO:0000259" key="3">
    <source>
        <dbReference type="SMART" id="SM00974"/>
    </source>
</evidence>
<proteinExistence type="predicted"/>
<evidence type="ECO:0000256" key="2">
    <source>
        <dbReference type="SAM" id="MobiDB-lite"/>
    </source>
</evidence>
<feature type="domain" description="Bacteriophage T5 Orf172 DNA-binding" evidence="3">
    <location>
        <begin position="325"/>
        <end position="408"/>
    </location>
</feature>
<feature type="compositionally biased region" description="Pro residues" evidence="2">
    <location>
        <begin position="7"/>
        <end position="20"/>
    </location>
</feature>
<keyword evidence="1" id="KW-0175">Coiled coil</keyword>
<evidence type="ECO:0000313" key="5">
    <source>
        <dbReference type="Proteomes" id="UP000503011"/>
    </source>
</evidence>
<protein>
    <recommendedName>
        <fullName evidence="3">Bacteriophage T5 Orf172 DNA-binding domain-containing protein</fullName>
    </recommendedName>
</protein>
<dbReference type="Pfam" id="PF13455">
    <property type="entry name" value="MUG113"/>
    <property type="match status" value="1"/>
</dbReference>
<feature type="coiled-coil region" evidence="1">
    <location>
        <begin position="227"/>
        <end position="308"/>
    </location>
</feature>
<sequence>MPTQRFNPPPGWPVPPPGWHPPAGWRPDANWPPAPPGWQFWVVDPPAPPRVAPVGMDAAAVAAEAAALRRQLHELRDEHASLQTQLATLRSELVRTSDEAVLQEVGIYRYQHPLADAVAYKATLADLSDRIKAMARGGTAVLGNTGWTVNGSAAEGRKMIAQYSKLMLRAYNAEADSCVARVQPHKLHTTVERLDKVATTIARLGSTMGIRIGPDYHWLRVQEITLTADYRAKVDEEKERIREERERQREERAAMQEFEREKARLAKEQSHYLAALAKLQANGDQSGAAALEAKLAEVGEAIAGVEAREANIRAGYVYVISNIGAFGPDMVKIGMTRRLDPEDRVRELGDASVPFRFDTHALIFSEDAVGLEAKLHAALDEHRVNKVNARREFFYADPAQVRDLLQEIAGQHLLEYHETPQALEWRASGTHERETQPPAGATPPAVPATA</sequence>
<dbReference type="SMART" id="SM00974">
    <property type="entry name" value="T5orf172"/>
    <property type="match status" value="1"/>
</dbReference>
<dbReference type="EMBL" id="AP022871">
    <property type="protein sequence ID" value="BCB91183.1"/>
    <property type="molecule type" value="Genomic_DNA"/>
</dbReference>
<feature type="compositionally biased region" description="Pro residues" evidence="2">
    <location>
        <begin position="440"/>
        <end position="450"/>
    </location>
</feature>
<organism evidence="4 5">
    <name type="scientific">Phytohabitans suffuscus</name>
    <dbReference type="NCBI Taxonomy" id="624315"/>
    <lineage>
        <taxon>Bacteria</taxon>
        <taxon>Bacillati</taxon>
        <taxon>Actinomycetota</taxon>
        <taxon>Actinomycetes</taxon>
        <taxon>Micromonosporales</taxon>
        <taxon>Micromonosporaceae</taxon>
    </lineage>
</organism>
<dbReference type="RefSeq" id="WP_173164018.1">
    <property type="nucleotide sequence ID" value="NZ_AP022871.1"/>
</dbReference>
<name>A0A6F8YYV9_9ACTN</name>
<accession>A0A6F8YYV9</accession>
<reference evidence="4 5" key="2">
    <citation type="submission" date="2020-03" db="EMBL/GenBank/DDBJ databases">
        <authorList>
            <person name="Ichikawa N."/>
            <person name="Kimura A."/>
            <person name="Kitahashi Y."/>
            <person name="Uohara A."/>
        </authorList>
    </citation>
    <scope>NUCLEOTIDE SEQUENCE [LARGE SCALE GENOMIC DNA]</scope>
    <source>
        <strain evidence="4 5">NBRC 105367</strain>
    </source>
</reference>
<dbReference type="InterPro" id="IPR018306">
    <property type="entry name" value="Phage_T5_Orf172_DNA-bd"/>
</dbReference>
<feature type="region of interest" description="Disordered" evidence="2">
    <location>
        <begin position="428"/>
        <end position="450"/>
    </location>
</feature>
<dbReference type="Pfam" id="PF13250">
    <property type="entry name" value="SNIPE"/>
    <property type="match status" value="1"/>
</dbReference>
<dbReference type="Proteomes" id="UP000503011">
    <property type="component" value="Chromosome"/>
</dbReference>
<dbReference type="InterPro" id="IPR025280">
    <property type="entry name" value="SNIPE"/>
</dbReference>
<feature type="coiled-coil region" evidence="1">
    <location>
        <begin position="58"/>
        <end position="99"/>
    </location>
</feature>
<evidence type="ECO:0000256" key="1">
    <source>
        <dbReference type="SAM" id="Coils"/>
    </source>
</evidence>
<keyword evidence="5" id="KW-1185">Reference proteome</keyword>